<gene>
    <name evidence="2" type="ORF">OXD698_LOCUS26228</name>
</gene>
<reference evidence="2" key="1">
    <citation type="submission" date="2021-02" db="EMBL/GenBank/DDBJ databases">
        <authorList>
            <person name="Nowell W R."/>
        </authorList>
    </citation>
    <scope>NUCLEOTIDE SEQUENCE</scope>
</reference>
<protein>
    <submittedName>
        <fullName evidence="2">Uncharacterized protein</fullName>
    </submittedName>
</protein>
<evidence type="ECO:0000313" key="3">
    <source>
        <dbReference type="Proteomes" id="UP000663844"/>
    </source>
</evidence>
<evidence type="ECO:0000313" key="2">
    <source>
        <dbReference type="EMBL" id="CAF3942916.1"/>
    </source>
</evidence>
<proteinExistence type="predicted"/>
<dbReference type="EMBL" id="CAJOAZ010002591">
    <property type="protein sequence ID" value="CAF3942916.1"/>
    <property type="molecule type" value="Genomic_DNA"/>
</dbReference>
<organism evidence="2 3">
    <name type="scientific">Adineta steineri</name>
    <dbReference type="NCBI Taxonomy" id="433720"/>
    <lineage>
        <taxon>Eukaryota</taxon>
        <taxon>Metazoa</taxon>
        <taxon>Spiralia</taxon>
        <taxon>Gnathifera</taxon>
        <taxon>Rotifera</taxon>
        <taxon>Eurotatoria</taxon>
        <taxon>Bdelloidea</taxon>
        <taxon>Adinetida</taxon>
        <taxon>Adinetidae</taxon>
        <taxon>Adineta</taxon>
    </lineage>
</organism>
<feature type="transmembrane region" description="Helical" evidence="1">
    <location>
        <begin position="12"/>
        <end position="37"/>
    </location>
</feature>
<keyword evidence="1" id="KW-0812">Transmembrane</keyword>
<sequence length="59" mass="6833">VRNTNENEATSAFTPCILTLIIVLITIESIRFLPLLLPTRKKYLLLRQRILQESISSYD</sequence>
<accession>A0A819K4W0</accession>
<evidence type="ECO:0000256" key="1">
    <source>
        <dbReference type="SAM" id="Phobius"/>
    </source>
</evidence>
<name>A0A819K4W0_9BILA</name>
<comment type="caution">
    <text evidence="2">The sequence shown here is derived from an EMBL/GenBank/DDBJ whole genome shotgun (WGS) entry which is preliminary data.</text>
</comment>
<dbReference type="Proteomes" id="UP000663844">
    <property type="component" value="Unassembled WGS sequence"/>
</dbReference>
<feature type="non-terminal residue" evidence="2">
    <location>
        <position position="1"/>
    </location>
</feature>
<dbReference type="AlphaFoldDB" id="A0A819K4W0"/>
<keyword evidence="1" id="KW-0472">Membrane</keyword>
<keyword evidence="1" id="KW-1133">Transmembrane helix</keyword>